<name>A0A0A7LBX2_9ARCH</name>
<dbReference type="RefSeq" id="WP_048112039.1">
    <property type="nucleotide sequence ID" value="NZ_CP010070.1"/>
</dbReference>
<accession>A0A0A7LBX2</accession>
<dbReference type="STRING" id="1577791.Mpt1_c06220"/>
<dbReference type="AlphaFoldDB" id="A0A0A7LBX2"/>
<dbReference type="GeneID" id="24818288"/>
<sequence length="149" mass="16100">MNFKKILLPTDGSEFTKYAVEKAIELAALTGGRITALYVLDRSVYTSSPMDTALVNIYETLEKEGRYATGYVKEKADAAGVEIEEKLIEGIPPKVILQEAESGGYDLIVMGTLGRTGISKLLMGSVAEKIIQNAKCPVMVAKAHVDVSE</sequence>
<gene>
    <name evidence="3" type="ORF">Mpt1_c06220</name>
</gene>
<dbReference type="InterPro" id="IPR006016">
    <property type="entry name" value="UspA"/>
</dbReference>
<organism evidence="3 4">
    <name type="scientific">Candidatus Methanoplasma termitum</name>
    <dbReference type="NCBI Taxonomy" id="1577791"/>
    <lineage>
        <taxon>Archaea</taxon>
        <taxon>Methanobacteriati</taxon>
        <taxon>Thermoplasmatota</taxon>
        <taxon>Thermoplasmata</taxon>
        <taxon>Methanomassiliicoccales</taxon>
        <taxon>Methanomassiliicoccaceae</taxon>
        <taxon>Candidatus Methanoplasma</taxon>
    </lineage>
</organism>
<comment type="similarity">
    <text evidence="1">Belongs to the universal stress protein A family.</text>
</comment>
<evidence type="ECO:0000259" key="2">
    <source>
        <dbReference type="Pfam" id="PF00582"/>
    </source>
</evidence>
<dbReference type="Gene3D" id="3.40.50.620">
    <property type="entry name" value="HUPs"/>
    <property type="match status" value="1"/>
</dbReference>
<dbReference type="CDD" id="cd00293">
    <property type="entry name" value="USP-like"/>
    <property type="match status" value="1"/>
</dbReference>
<evidence type="ECO:0000313" key="3">
    <source>
        <dbReference type="EMBL" id="AIZ56508.1"/>
    </source>
</evidence>
<dbReference type="OrthoDB" id="105697at2157"/>
<protein>
    <submittedName>
        <fullName evidence="3">Universal stress protein</fullName>
    </submittedName>
</protein>
<dbReference type="HOGENOM" id="CLU_049301_11_1_2"/>
<dbReference type="PANTHER" id="PTHR46268:SF6">
    <property type="entry name" value="UNIVERSAL STRESS PROTEIN UP12"/>
    <property type="match status" value="1"/>
</dbReference>
<dbReference type="PRINTS" id="PR01438">
    <property type="entry name" value="UNVRSLSTRESS"/>
</dbReference>
<evidence type="ECO:0000256" key="1">
    <source>
        <dbReference type="ARBA" id="ARBA00008791"/>
    </source>
</evidence>
<dbReference type="EMBL" id="CP010070">
    <property type="protein sequence ID" value="AIZ56508.1"/>
    <property type="molecule type" value="Genomic_DNA"/>
</dbReference>
<proteinExistence type="inferred from homology"/>
<evidence type="ECO:0000313" key="4">
    <source>
        <dbReference type="Proteomes" id="UP000030787"/>
    </source>
</evidence>
<dbReference type="SUPFAM" id="SSF52402">
    <property type="entry name" value="Adenine nucleotide alpha hydrolases-like"/>
    <property type="match status" value="1"/>
</dbReference>
<dbReference type="Pfam" id="PF00582">
    <property type="entry name" value="Usp"/>
    <property type="match status" value="1"/>
</dbReference>
<reference evidence="3 4" key="1">
    <citation type="journal article" date="2014" name="Appl. Environ. Microbiol.">
        <title>Comparative Genome Analysis of 'Candidatus Methanoplasma termitum' Indicates a New Mode of Energy Metabolism in the Seventh Order of Methanogens.</title>
        <authorList>
            <person name="Lang K."/>
            <person name="Schuldes J."/>
            <person name="Klingl A."/>
            <person name="Poehlein A."/>
            <person name="Daniel R."/>
            <person name="Brune A."/>
        </authorList>
    </citation>
    <scope>NUCLEOTIDE SEQUENCE [LARGE SCALE GENOMIC DNA]</scope>
    <source>
        <strain evidence="4">Mpt1</strain>
    </source>
</reference>
<dbReference type="KEGG" id="mear:Mpt1_c06220"/>
<dbReference type="Proteomes" id="UP000030787">
    <property type="component" value="Chromosome"/>
</dbReference>
<dbReference type="InterPro" id="IPR014729">
    <property type="entry name" value="Rossmann-like_a/b/a_fold"/>
</dbReference>
<feature type="domain" description="UspA" evidence="2">
    <location>
        <begin position="3"/>
        <end position="142"/>
    </location>
</feature>
<dbReference type="PANTHER" id="PTHR46268">
    <property type="entry name" value="STRESS RESPONSE PROTEIN NHAX"/>
    <property type="match status" value="1"/>
</dbReference>
<keyword evidence="4" id="KW-1185">Reference proteome</keyword>
<dbReference type="InterPro" id="IPR006015">
    <property type="entry name" value="Universal_stress_UspA"/>
</dbReference>